<evidence type="ECO:0000313" key="2">
    <source>
        <dbReference type="Proteomes" id="UP000031036"/>
    </source>
</evidence>
<organism evidence="1 2">
    <name type="scientific">Toxocara canis</name>
    <name type="common">Canine roundworm</name>
    <dbReference type="NCBI Taxonomy" id="6265"/>
    <lineage>
        <taxon>Eukaryota</taxon>
        <taxon>Metazoa</taxon>
        <taxon>Ecdysozoa</taxon>
        <taxon>Nematoda</taxon>
        <taxon>Chromadorea</taxon>
        <taxon>Rhabditida</taxon>
        <taxon>Spirurina</taxon>
        <taxon>Ascaridomorpha</taxon>
        <taxon>Ascaridoidea</taxon>
        <taxon>Toxocaridae</taxon>
        <taxon>Toxocara</taxon>
    </lineage>
</organism>
<gene>
    <name evidence="1" type="ORF">Tcan_17344</name>
</gene>
<sequence length="103" mass="11883">MQTNVDHQLIMRFKGRPAQLYVHVTLYRGHCCGMTKLKISPHWEINTLKMTSYRSTQPQIVCIVFVPPDLRSIKPNTRLVNNINPYLCGSEVAIDVRMPVFIV</sequence>
<dbReference type="Proteomes" id="UP000031036">
    <property type="component" value="Unassembled WGS sequence"/>
</dbReference>
<dbReference type="AlphaFoldDB" id="A0A0B2UIH0"/>
<proteinExistence type="predicted"/>
<reference evidence="1 2" key="1">
    <citation type="submission" date="2014-11" db="EMBL/GenBank/DDBJ databases">
        <title>Genetic blueprint of the zoonotic pathogen Toxocara canis.</title>
        <authorList>
            <person name="Zhu X.-Q."/>
            <person name="Korhonen P.K."/>
            <person name="Cai H."/>
            <person name="Young N.D."/>
            <person name="Nejsum P."/>
            <person name="von Samson-Himmelstjerna G."/>
            <person name="Boag P.R."/>
            <person name="Tan P."/>
            <person name="Li Q."/>
            <person name="Min J."/>
            <person name="Yang Y."/>
            <person name="Wang X."/>
            <person name="Fang X."/>
            <person name="Hall R.S."/>
            <person name="Hofmann A."/>
            <person name="Sternberg P.W."/>
            <person name="Jex A.R."/>
            <person name="Gasser R.B."/>
        </authorList>
    </citation>
    <scope>NUCLEOTIDE SEQUENCE [LARGE SCALE GENOMIC DNA]</scope>
    <source>
        <strain evidence="1">PN_DK_2014</strain>
    </source>
</reference>
<keyword evidence="2" id="KW-1185">Reference proteome</keyword>
<evidence type="ECO:0000313" key="1">
    <source>
        <dbReference type="EMBL" id="KHN70871.1"/>
    </source>
</evidence>
<comment type="caution">
    <text evidence="1">The sequence shown here is derived from an EMBL/GenBank/DDBJ whole genome shotgun (WGS) entry which is preliminary data.</text>
</comment>
<name>A0A0B2UIH0_TOXCA</name>
<protein>
    <submittedName>
        <fullName evidence="1">Uncharacterized protein</fullName>
    </submittedName>
</protein>
<dbReference type="EMBL" id="JPKZ01022848">
    <property type="protein sequence ID" value="KHN70871.1"/>
    <property type="molecule type" value="Genomic_DNA"/>
</dbReference>
<accession>A0A0B2UIH0</accession>